<comment type="function">
    <text evidence="2 7">Hydrolysis of 6-phosphogluconolactone to 6-phosphogluconate.</text>
</comment>
<comment type="similarity">
    <text evidence="4 7">Belongs to the glucosamine/galactosamine-6-phosphate isomerase family. 6-phosphogluconolactonase subfamily.</text>
</comment>
<dbReference type="EMBL" id="CP006585">
    <property type="protein sequence ID" value="AGW13232.1"/>
    <property type="molecule type" value="Genomic_DNA"/>
</dbReference>
<name>T2GBE9_MEGG1</name>
<evidence type="ECO:0000256" key="4">
    <source>
        <dbReference type="ARBA" id="ARBA00010662"/>
    </source>
</evidence>
<comment type="catalytic activity">
    <reaction evidence="1 7">
        <text>6-phospho-D-glucono-1,5-lactone + H2O = 6-phospho-D-gluconate + H(+)</text>
        <dbReference type="Rhea" id="RHEA:12556"/>
        <dbReference type="ChEBI" id="CHEBI:15377"/>
        <dbReference type="ChEBI" id="CHEBI:15378"/>
        <dbReference type="ChEBI" id="CHEBI:57955"/>
        <dbReference type="ChEBI" id="CHEBI:58759"/>
        <dbReference type="EC" id="3.1.1.31"/>
    </reaction>
</comment>
<keyword evidence="10" id="KW-1185">Reference proteome</keyword>
<dbReference type="eggNOG" id="COG0363">
    <property type="taxonomic scope" value="Bacteria"/>
</dbReference>
<dbReference type="RefSeq" id="WP_021760029.1">
    <property type="nucleotide sequence ID" value="NC_022444.1"/>
</dbReference>
<evidence type="ECO:0000256" key="7">
    <source>
        <dbReference type="RuleBase" id="RU365095"/>
    </source>
</evidence>
<evidence type="ECO:0000313" key="9">
    <source>
        <dbReference type="EMBL" id="AGW13232.1"/>
    </source>
</evidence>
<evidence type="ECO:0000259" key="8">
    <source>
        <dbReference type="Pfam" id="PF01182"/>
    </source>
</evidence>
<dbReference type="CDD" id="cd01400">
    <property type="entry name" value="6PGL"/>
    <property type="match status" value="1"/>
</dbReference>
<dbReference type="SUPFAM" id="SSF100950">
    <property type="entry name" value="NagB/RpiA/CoA transferase-like"/>
    <property type="match status" value="1"/>
</dbReference>
<proteinExistence type="inferred from homology"/>
<dbReference type="Gene3D" id="3.40.50.1360">
    <property type="match status" value="1"/>
</dbReference>
<dbReference type="InterPro" id="IPR039104">
    <property type="entry name" value="6PGL"/>
</dbReference>
<dbReference type="Pfam" id="PF01182">
    <property type="entry name" value="Glucosamine_iso"/>
    <property type="match status" value="1"/>
</dbReference>
<reference evidence="9 10" key="1">
    <citation type="journal article" date="2013" name="J. Bacteriol.">
        <title>Roles of HynAB and Ech, the only two hydrogenases found in the model sulfate reducer Desulfovibrio gigas.</title>
        <authorList>
            <person name="Morais-Silva F.O."/>
            <person name="Santos C.I."/>
            <person name="Rodrigues R."/>
            <person name="Pereira I.A."/>
            <person name="Rodrigues-Pousada C."/>
        </authorList>
    </citation>
    <scope>NUCLEOTIDE SEQUENCE [LARGE SCALE GENOMIC DNA]</scope>
    <source>
        <strain evidence="10">ATCC 19364 / DSM 1382 / NCIMB 9332 / VKM B-1759</strain>
    </source>
</reference>
<dbReference type="InterPro" id="IPR037171">
    <property type="entry name" value="NagB/RpiA_transferase-like"/>
</dbReference>
<keyword evidence="7" id="KW-0378">Hydrolase</keyword>
<dbReference type="PANTHER" id="PTHR11054:SF0">
    <property type="entry name" value="6-PHOSPHOGLUCONOLACTONASE"/>
    <property type="match status" value="1"/>
</dbReference>
<dbReference type="HOGENOM" id="CLU_053947_2_0_7"/>
<dbReference type="KEGG" id="dgg:DGI_1386"/>
<evidence type="ECO:0000313" key="10">
    <source>
        <dbReference type="Proteomes" id="UP000016587"/>
    </source>
</evidence>
<dbReference type="InterPro" id="IPR006148">
    <property type="entry name" value="Glc/Gal-6P_isomerase"/>
</dbReference>
<sequence>MNDAPPAVERLIVPDGAALTAAALERVRGWLLEAIQTKGRAVMALAGGKTPEHFYKELGNMDLPWENVLLLLGDERIAPGQEALSNAAMIRRSLMAGGRACMARFLAPELEGCSPQDAAHAYEADIARALGVAVGGDLVLDVVILGLGKDGHTASLFPGSPALMAQKAWIFAVPAPEVEPRVPRLTMTLPLISRARRVLFLAGGEEKLALAQRIWAEGGTMDAPAAKACPGDNCVWIISRRL</sequence>
<reference evidence="10" key="2">
    <citation type="submission" date="2013-07" db="EMBL/GenBank/DDBJ databases">
        <authorList>
            <person name="Morais-Silva F.O."/>
            <person name="Rezende A.M."/>
            <person name="Pimentel C."/>
            <person name="Resende D.M."/>
            <person name="Santos C.I."/>
            <person name="Clemente C."/>
            <person name="de Oliveira L.M."/>
            <person name="da Silva S.M."/>
            <person name="Costa D.A."/>
            <person name="Varela-Raposo A."/>
            <person name="Horacio E.C.A."/>
            <person name="Matos M."/>
            <person name="Flores O."/>
            <person name="Ruiz J.C."/>
            <person name="Rodrigues-Pousada C."/>
        </authorList>
    </citation>
    <scope>NUCLEOTIDE SEQUENCE [LARGE SCALE GENOMIC DNA]</scope>
    <source>
        <strain evidence="10">ATCC 19364 / DSM 1382 / NCIMB 9332 / VKM B-1759</strain>
    </source>
</reference>
<accession>T2GBE9</accession>
<dbReference type="UniPathway" id="UPA00115">
    <property type="reaction ID" value="UER00409"/>
</dbReference>
<dbReference type="PATRIC" id="fig|1121448.10.peg.1381"/>
<comment type="pathway">
    <text evidence="3 7">Carbohydrate degradation; pentose phosphate pathway; D-ribulose 5-phosphate from D-glucose 6-phosphate (oxidative stage): step 2/3.</text>
</comment>
<dbReference type="PANTHER" id="PTHR11054">
    <property type="entry name" value="6-PHOSPHOGLUCONOLACTONASE"/>
    <property type="match status" value="1"/>
</dbReference>
<evidence type="ECO:0000256" key="1">
    <source>
        <dbReference type="ARBA" id="ARBA00000832"/>
    </source>
</evidence>
<organism evidence="9 10">
    <name type="scientific">Megalodesulfovibrio gigas (strain ATCC 19364 / DSM 1382 / NCIMB 9332 / VKM B-1759)</name>
    <name type="common">Desulfovibrio gigas</name>
    <dbReference type="NCBI Taxonomy" id="1121448"/>
    <lineage>
        <taxon>Bacteria</taxon>
        <taxon>Pseudomonadati</taxon>
        <taxon>Thermodesulfobacteriota</taxon>
        <taxon>Desulfovibrionia</taxon>
        <taxon>Desulfovibrionales</taxon>
        <taxon>Desulfovibrionaceae</taxon>
        <taxon>Megalodesulfovibrio</taxon>
    </lineage>
</organism>
<feature type="domain" description="Glucosamine/galactosamine-6-phosphate isomerase" evidence="8">
    <location>
        <begin position="15"/>
        <end position="233"/>
    </location>
</feature>
<dbReference type="AlphaFoldDB" id="T2GBE9"/>
<evidence type="ECO:0000256" key="6">
    <source>
        <dbReference type="ARBA" id="ARBA00020337"/>
    </source>
</evidence>
<dbReference type="EC" id="3.1.1.31" evidence="5 7"/>
<evidence type="ECO:0000256" key="5">
    <source>
        <dbReference type="ARBA" id="ARBA00013198"/>
    </source>
</evidence>
<dbReference type="GO" id="GO:0005975">
    <property type="term" value="P:carbohydrate metabolic process"/>
    <property type="evidence" value="ECO:0007669"/>
    <property type="project" value="UniProtKB-UniRule"/>
</dbReference>
<gene>
    <name evidence="7 9" type="primary">pgl</name>
    <name evidence="9" type="ORF">DGI_1386</name>
</gene>
<dbReference type="InterPro" id="IPR005900">
    <property type="entry name" value="6-phosphogluconolactonase_DevB"/>
</dbReference>
<protein>
    <recommendedName>
        <fullName evidence="6 7">6-phosphogluconolactonase</fullName>
        <shortName evidence="7">6PGL</shortName>
        <ecNumber evidence="5 7">3.1.1.31</ecNumber>
    </recommendedName>
</protein>
<dbReference type="STRING" id="1121448.DGI_1386"/>
<dbReference type="GO" id="GO:0006098">
    <property type="term" value="P:pentose-phosphate shunt"/>
    <property type="evidence" value="ECO:0007669"/>
    <property type="project" value="UniProtKB-UniPathway"/>
</dbReference>
<dbReference type="NCBIfam" id="TIGR01198">
    <property type="entry name" value="pgl"/>
    <property type="match status" value="1"/>
</dbReference>
<evidence type="ECO:0000256" key="2">
    <source>
        <dbReference type="ARBA" id="ARBA00002681"/>
    </source>
</evidence>
<dbReference type="OrthoDB" id="9810967at2"/>
<dbReference type="Proteomes" id="UP000016587">
    <property type="component" value="Chromosome"/>
</dbReference>
<evidence type="ECO:0000256" key="3">
    <source>
        <dbReference type="ARBA" id="ARBA00004961"/>
    </source>
</evidence>
<dbReference type="GO" id="GO:0017057">
    <property type="term" value="F:6-phosphogluconolactonase activity"/>
    <property type="evidence" value="ECO:0007669"/>
    <property type="project" value="UniProtKB-UniRule"/>
</dbReference>